<dbReference type="InterPro" id="IPR000432">
    <property type="entry name" value="DNA_mismatch_repair_MutS_C"/>
</dbReference>
<dbReference type="SMART" id="SM00534">
    <property type="entry name" value="MUTSac"/>
    <property type="match status" value="1"/>
</dbReference>
<evidence type="ECO:0000256" key="5">
    <source>
        <dbReference type="ARBA" id="ARBA00022884"/>
    </source>
</evidence>
<evidence type="ECO:0000256" key="4">
    <source>
        <dbReference type="ARBA" id="ARBA00022840"/>
    </source>
</evidence>
<dbReference type="AlphaFoldDB" id="A0A0K9P272"/>
<dbReference type="InterPro" id="IPR007696">
    <property type="entry name" value="DNA_mismatch_repair_MutS_core"/>
</dbReference>
<gene>
    <name evidence="10" type="ORF">ZOSMA_42G01130</name>
</gene>
<dbReference type="PROSITE" id="PS50828">
    <property type="entry name" value="SMR"/>
    <property type="match status" value="1"/>
</dbReference>
<dbReference type="SUPFAM" id="SSF52540">
    <property type="entry name" value="P-loop containing nucleoside triphosphate hydrolases"/>
    <property type="match status" value="1"/>
</dbReference>
<dbReference type="PANTHER" id="PTHR48466:SF1">
    <property type="entry name" value="SMR DOMAIN-CONTAINING PROTEIN"/>
    <property type="match status" value="1"/>
</dbReference>
<dbReference type="Gene3D" id="3.40.50.300">
    <property type="entry name" value="P-loop containing nucleotide triphosphate hydrolases"/>
    <property type="match status" value="1"/>
</dbReference>
<dbReference type="GO" id="GO:0004519">
    <property type="term" value="F:endonuclease activity"/>
    <property type="evidence" value="ECO:0007669"/>
    <property type="project" value="UniProtKB-KW"/>
</dbReference>
<dbReference type="EMBL" id="LFYR01001279">
    <property type="protein sequence ID" value="KMZ63074.1"/>
    <property type="molecule type" value="Genomic_DNA"/>
</dbReference>
<keyword evidence="4" id="KW-0067">ATP-binding</keyword>
<feature type="region of interest" description="Disordered" evidence="8">
    <location>
        <begin position="834"/>
        <end position="865"/>
    </location>
</feature>
<keyword evidence="6" id="KW-0238">DNA-binding</keyword>
<dbReference type="OMA" id="QMAIDGC"/>
<dbReference type="InterPro" id="IPR027417">
    <property type="entry name" value="P-loop_NTPase"/>
</dbReference>
<evidence type="ECO:0000256" key="1">
    <source>
        <dbReference type="ARBA" id="ARBA00022730"/>
    </source>
</evidence>
<dbReference type="InterPro" id="IPR002625">
    <property type="entry name" value="Smr_dom"/>
</dbReference>
<reference evidence="11" key="1">
    <citation type="journal article" date="2016" name="Nature">
        <title>The genome of the seagrass Zostera marina reveals angiosperm adaptation to the sea.</title>
        <authorList>
            <person name="Olsen J.L."/>
            <person name="Rouze P."/>
            <person name="Verhelst B."/>
            <person name="Lin Y.-C."/>
            <person name="Bayer T."/>
            <person name="Collen J."/>
            <person name="Dattolo E."/>
            <person name="De Paoli E."/>
            <person name="Dittami S."/>
            <person name="Maumus F."/>
            <person name="Michel G."/>
            <person name="Kersting A."/>
            <person name="Lauritano C."/>
            <person name="Lohaus R."/>
            <person name="Toepel M."/>
            <person name="Tonon T."/>
            <person name="Vanneste K."/>
            <person name="Amirebrahimi M."/>
            <person name="Brakel J."/>
            <person name="Bostroem C."/>
            <person name="Chovatia M."/>
            <person name="Grimwood J."/>
            <person name="Jenkins J.W."/>
            <person name="Jueterbock A."/>
            <person name="Mraz A."/>
            <person name="Stam W.T."/>
            <person name="Tice H."/>
            <person name="Bornberg-Bauer E."/>
            <person name="Green P.J."/>
            <person name="Pearson G.A."/>
            <person name="Procaccini G."/>
            <person name="Duarte C.M."/>
            <person name="Schmutz J."/>
            <person name="Reusch T.B.H."/>
            <person name="Van de Peer Y."/>
        </authorList>
    </citation>
    <scope>NUCLEOTIDE SEQUENCE [LARGE SCALE GENOMIC DNA]</scope>
    <source>
        <strain evidence="11">cv. Finnish</strain>
    </source>
</reference>
<dbReference type="InterPro" id="IPR036063">
    <property type="entry name" value="Smr_dom_sf"/>
</dbReference>
<dbReference type="GO" id="GO:0030983">
    <property type="term" value="F:mismatched DNA binding"/>
    <property type="evidence" value="ECO:0007669"/>
    <property type="project" value="InterPro"/>
</dbReference>
<name>A0A0K9P272_ZOSMR</name>
<dbReference type="SUPFAM" id="SSF48334">
    <property type="entry name" value="DNA repair protein MutS, domain III"/>
    <property type="match status" value="1"/>
</dbReference>
<feature type="coiled-coil region" evidence="7">
    <location>
        <begin position="655"/>
        <end position="682"/>
    </location>
</feature>
<keyword evidence="1" id="KW-0699">rRNA-binding</keyword>
<evidence type="ECO:0000313" key="11">
    <source>
        <dbReference type="Proteomes" id="UP000036987"/>
    </source>
</evidence>
<keyword evidence="5" id="KW-0694">RNA-binding</keyword>
<feature type="compositionally biased region" description="Basic and acidic residues" evidence="8">
    <location>
        <begin position="853"/>
        <end position="864"/>
    </location>
</feature>
<dbReference type="PANTHER" id="PTHR48466">
    <property type="entry name" value="OS10G0509000 PROTEIN-RELATED"/>
    <property type="match status" value="1"/>
</dbReference>
<keyword evidence="2" id="KW-0547">Nucleotide-binding</keyword>
<dbReference type="SMART" id="SM00533">
    <property type="entry name" value="MUTSd"/>
    <property type="match status" value="1"/>
</dbReference>
<feature type="coiled-coil region" evidence="7">
    <location>
        <begin position="230"/>
        <end position="261"/>
    </location>
</feature>
<dbReference type="GO" id="GO:0019843">
    <property type="term" value="F:rRNA binding"/>
    <property type="evidence" value="ECO:0007669"/>
    <property type="project" value="UniProtKB-KW"/>
</dbReference>
<comment type="caution">
    <text evidence="10">The sequence shown here is derived from an EMBL/GenBank/DDBJ whole genome shotgun (WGS) entry which is preliminary data.</text>
</comment>
<evidence type="ECO:0000259" key="9">
    <source>
        <dbReference type="PROSITE" id="PS50828"/>
    </source>
</evidence>
<organism evidence="10 11">
    <name type="scientific">Zostera marina</name>
    <name type="common">Eelgrass</name>
    <dbReference type="NCBI Taxonomy" id="29655"/>
    <lineage>
        <taxon>Eukaryota</taxon>
        <taxon>Viridiplantae</taxon>
        <taxon>Streptophyta</taxon>
        <taxon>Embryophyta</taxon>
        <taxon>Tracheophyta</taxon>
        <taxon>Spermatophyta</taxon>
        <taxon>Magnoliopsida</taxon>
        <taxon>Liliopsida</taxon>
        <taxon>Zosteraceae</taxon>
        <taxon>Zostera</taxon>
    </lineage>
</organism>
<dbReference type="Proteomes" id="UP000036987">
    <property type="component" value="Unassembled WGS sequence"/>
</dbReference>
<keyword evidence="11" id="KW-1185">Reference proteome</keyword>
<dbReference type="InterPro" id="IPR045076">
    <property type="entry name" value="MutS"/>
</dbReference>
<dbReference type="GO" id="GO:0140664">
    <property type="term" value="F:ATP-dependent DNA damage sensor activity"/>
    <property type="evidence" value="ECO:0007669"/>
    <property type="project" value="InterPro"/>
</dbReference>
<dbReference type="SUPFAM" id="SSF160443">
    <property type="entry name" value="SMR domain-like"/>
    <property type="match status" value="1"/>
</dbReference>
<dbReference type="Pfam" id="PF01713">
    <property type="entry name" value="Smr"/>
    <property type="match status" value="1"/>
</dbReference>
<dbReference type="GO" id="GO:0006298">
    <property type="term" value="P:mismatch repair"/>
    <property type="evidence" value="ECO:0007669"/>
    <property type="project" value="InterPro"/>
</dbReference>
<keyword evidence="3" id="KW-0378">Hydrolase</keyword>
<dbReference type="GO" id="GO:0045910">
    <property type="term" value="P:negative regulation of DNA recombination"/>
    <property type="evidence" value="ECO:0007669"/>
    <property type="project" value="InterPro"/>
</dbReference>
<keyword evidence="7" id="KW-0175">Coiled coil</keyword>
<feature type="domain" description="Smr" evidence="9">
    <location>
        <begin position="880"/>
        <end position="951"/>
    </location>
</feature>
<evidence type="ECO:0000256" key="2">
    <source>
        <dbReference type="ARBA" id="ARBA00022741"/>
    </source>
</evidence>
<dbReference type="FunFam" id="3.40.50.300:FF:000830">
    <property type="entry name" value="Endonuclease MutS2"/>
    <property type="match status" value="1"/>
</dbReference>
<dbReference type="STRING" id="29655.A0A0K9P272"/>
<dbReference type="GO" id="GO:0005524">
    <property type="term" value="F:ATP binding"/>
    <property type="evidence" value="ECO:0007669"/>
    <property type="project" value="UniProtKB-KW"/>
</dbReference>
<protein>
    <submittedName>
        <fullName evidence="10">MutS2 family protein</fullName>
    </submittedName>
</protein>
<dbReference type="NCBIfam" id="TIGR01069">
    <property type="entry name" value="mutS2"/>
    <property type="match status" value="1"/>
</dbReference>
<evidence type="ECO:0000256" key="3">
    <source>
        <dbReference type="ARBA" id="ARBA00022801"/>
    </source>
</evidence>
<dbReference type="GO" id="GO:0003690">
    <property type="term" value="F:double-stranded DNA binding"/>
    <property type="evidence" value="ECO:0000318"/>
    <property type="project" value="GO_Central"/>
</dbReference>
<proteinExistence type="predicted"/>
<dbReference type="GO" id="GO:0016887">
    <property type="term" value="F:ATP hydrolysis activity"/>
    <property type="evidence" value="ECO:0007669"/>
    <property type="project" value="InterPro"/>
</dbReference>
<dbReference type="PIRSF" id="PIRSF005814">
    <property type="entry name" value="MutS_YshD"/>
    <property type="match status" value="1"/>
</dbReference>
<dbReference type="Pfam" id="PF00488">
    <property type="entry name" value="MutS_V"/>
    <property type="match status" value="1"/>
</dbReference>
<evidence type="ECO:0000256" key="6">
    <source>
        <dbReference type="ARBA" id="ARBA00023125"/>
    </source>
</evidence>
<dbReference type="InterPro" id="IPR036187">
    <property type="entry name" value="DNA_mismatch_repair_MutS_sf"/>
</dbReference>
<dbReference type="OrthoDB" id="1924787at2759"/>
<evidence type="ECO:0000256" key="7">
    <source>
        <dbReference type="SAM" id="Coils"/>
    </source>
</evidence>
<accession>A0A0K9P272</accession>
<dbReference type="InterPro" id="IPR005747">
    <property type="entry name" value="MutS2"/>
</dbReference>
<evidence type="ECO:0000256" key="8">
    <source>
        <dbReference type="SAM" id="MobiDB-lite"/>
    </source>
</evidence>
<evidence type="ECO:0000313" key="10">
    <source>
        <dbReference type="EMBL" id="KMZ63074.1"/>
    </source>
</evidence>
<dbReference type="Gene3D" id="3.30.1370.110">
    <property type="match status" value="1"/>
</dbReference>
<dbReference type="SMART" id="SM00463">
    <property type="entry name" value="SMR"/>
    <property type="match status" value="1"/>
</dbReference>
<sequence>MNLNLALVKTFRWSAEFVPIPPPPPPLNCSKVGFFLSYHVDFCRIVPKRFPHATTVARNVAGFGGSVVSDEEEGKLRASQEMMGEVEDILEWGSICKQVSRFASTDTGRILCWNGGIHVGRDKTESEMLLDQTEAALRLPQLLDFSGIDDISDFVKLAASGDILTVRELCIVEQTLRSVRRVYEQLKIFSDHETCDDYSPLLELFKDCSFVEDWVQKIGMCINKNLLVILDQASSKLESIRSEKRQNMNNLEALLKSVSSRIFQAGGIDSPLVTRRRSRMCVGIRASHKSLLPNSILVGTSSSGATYFMEPRNVMELNNMEVQLSNSEQAEEMAILSKLTSELVCRKTEVLHLMERMLDLDMACARGSHARWMNAIRPSFSGTGDEMRLNDGKEVMMVDIENICHPLLLEPSLRKIQSQATILVQADLKDGELSEDETVDKTVVVPLDIKIKHNKKVVVISGPNTGGKTVSMKTLGLAAIMSKAGLFLPCTNQPKLPWFDRLLADIGDHQSLEHNLSTFSGHVSRLCKILDAATTESLVLIDEIGNGTDPSEGVVLSISILQYLVHRVGLAVVTTHYADLSLLKDKDSRFENAAMEFCTQTLKPTYRILWGNIGKSNALSIAKSIGFDEEIIRHAHQWVKNLLPDKRKERHGLLYQSLLEERNKLEAKAKKANSVLLEVRRLHDEINSEVVDLATRETILKSNETKKVNDEVKSVKSQMDVVVKNFENQLKVADLTEFSKLTRQTESSIASIVEPYRVKDDGMLIIEEESSRMSANYAPNAGDQVVVKKLGDMSASVVEGLGDDGKIQIQYGKFRIRVKKSEVRLIKRSLKNDSKKMVSRNKRNVQSRNFNRFTKEEESNKEEDGQVSYGATVQTSKNTVDLRGMRMEEASNFLNLAISGCRSRGVLFVVHGMGTGTIKECAYDILRKNSRVAKFEPENPMNHGCTVVYVK</sequence>